<proteinExistence type="predicted"/>
<dbReference type="EMBL" id="AP012320">
    <property type="protein sequence ID" value="BAL95778.1"/>
    <property type="molecule type" value="Genomic_DNA"/>
</dbReference>
<keyword evidence="2" id="KW-1185">Reference proteome</keyword>
<reference evidence="1 2" key="1">
    <citation type="journal article" date="2012" name="J. Bacteriol.">
        <title>Complete genome sequence of phototrophic betaproteobacterium Rubrivivax gelatinosus IL144.</title>
        <authorList>
            <person name="Nagashima S."/>
            <person name="Kamimura A."/>
            <person name="Shimizu T."/>
            <person name="Nakamura-isaki S."/>
            <person name="Aono E."/>
            <person name="Sakamoto K."/>
            <person name="Ichikawa N."/>
            <person name="Nakazawa H."/>
            <person name="Sekine M."/>
            <person name="Yamazaki S."/>
            <person name="Fujita N."/>
            <person name="Shimada K."/>
            <person name="Hanada S."/>
            <person name="Nagashima K.V.P."/>
        </authorList>
    </citation>
    <scope>NUCLEOTIDE SEQUENCE [LARGE SCALE GENOMIC DNA]</scope>
    <source>
        <strain evidence="2">NBRC 100245 / IL144</strain>
    </source>
</reference>
<dbReference type="AlphaFoldDB" id="I0HRZ1"/>
<dbReference type="PATRIC" id="fig|983917.3.peg.2371"/>
<evidence type="ECO:0000313" key="1">
    <source>
        <dbReference type="EMBL" id="BAL95778.1"/>
    </source>
</evidence>
<dbReference type="STRING" id="983917.RGE_24370"/>
<organism evidence="1 2">
    <name type="scientific">Rubrivivax gelatinosus (strain NBRC 100245 / IL144)</name>
    <dbReference type="NCBI Taxonomy" id="983917"/>
    <lineage>
        <taxon>Bacteria</taxon>
        <taxon>Pseudomonadati</taxon>
        <taxon>Pseudomonadota</taxon>
        <taxon>Betaproteobacteria</taxon>
        <taxon>Burkholderiales</taxon>
        <taxon>Sphaerotilaceae</taxon>
        <taxon>Rubrivivax</taxon>
    </lineage>
</organism>
<gene>
    <name evidence="1" type="ordered locus">RGE_24370</name>
</gene>
<sequence>MEVVTDGHDVSFWGPFSEAGRPRFGSVSNGRFILGVGFRGALSLRRQRPAPPRA</sequence>
<evidence type="ECO:0000313" key="2">
    <source>
        <dbReference type="Proteomes" id="UP000007883"/>
    </source>
</evidence>
<protein>
    <submittedName>
        <fullName evidence="1">Uncharacterized protein</fullName>
    </submittedName>
</protein>
<accession>I0HRZ1</accession>
<dbReference type="KEGG" id="rge:RGE_24370"/>
<dbReference type="HOGENOM" id="CLU_3047652_0_0_4"/>
<dbReference type="Proteomes" id="UP000007883">
    <property type="component" value="Chromosome"/>
</dbReference>
<name>I0HRZ1_RUBGI</name>